<organism evidence="1 2">
    <name type="scientific">Amycolatopsis samaneae</name>
    <dbReference type="NCBI Taxonomy" id="664691"/>
    <lineage>
        <taxon>Bacteria</taxon>
        <taxon>Bacillati</taxon>
        <taxon>Actinomycetota</taxon>
        <taxon>Actinomycetes</taxon>
        <taxon>Pseudonocardiales</taxon>
        <taxon>Pseudonocardiaceae</taxon>
        <taxon>Amycolatopsis</taxon>
    </lineage>
</organism>
<proteinExistence type="predicted"/>
<dbReference type="EMBL" id="JBHUKU010000022">
    <property type="protein sequence ID" value="MFD2463872.1"/>
    <property type="molecule type" value="Genomic_DNA"/>
</dbReference>
<dbReference type="RefSeq" id="WP_345386272.1">
    <property type="nucleotide sequence ID" value="NZ_BAABHG010000001.1"/>
</dbReference>
<evidence type="ECO:0000313" key="1">
    <source>
        <dbReference type="EMBL" id="MFD2463872.1"/>
    </source>
</evidence>
<keyword evidence="2" id="KW-1185">Reference proteome</keyword>
<gene>
    <name evidence="1" type="ORF">ACFSYJ_35015</name>
</gene>
<protein>
    <submittedName>
        <fullName evidence="1">Uncharacterized protein</fullName>
    </submittedName>
</protein>
<accession>A0ABW5GSI3</accession>
<comment type="caution">
    <text evidence="1">The sequence shown here is derived from an EMBL/GenBank/DDBJ whole genome shotgun (WGS) entry which is preliminary data.</text>
</comment>
<evidence type="ECO:0000313" key="2">
    <source>
        <dbReference type="Proteomes" id="UP001597419"/>
    </source>
</evidence>
<sequence length="137" mass="14883">MTDVRTFRGACYAAARSTGGRVLEFRLATEVTPNFDQGLIAYRERTVAVVRAHDSAVLAVAEPRIVGDGAVDCGPLIFVDAPELVAALAVSQPVFQVLTPADLDGPFDATAWPHVSPYDIKYWRPGTLGEALFNYWD</sequence>
<dbReference type="Proteomes" id="UP001597419">
    <property type="component" value="Unassembled WGS sequence"/>
</dbReference>
<name>A0ABW5GSI3_9PSEU</name>
<reference evidence="2" key="1">
    <citation type="journal article" date="2019" name="Int. J. Syst. Evol. Microbiol.">
        <title>The Global Catalogue of Microorganisms (GCM) 10K type strain sequencing project: providing services to taxonomists for standard genome sequencing and annotation.</title>
        <authorList>
            <consortium name="The Broad Institute Genomics Platform"/>
            <consortium name="The Broad Institute Genome Sequencing Center for Infectious Disease"/>
            <person name="Wu L."/>
            <person name="Ma J."/>
        </authorList>
    </citation>
    <scope>NUCLEOTIDE SEQUENCE [LARGE SCALE GENOMIC DNA]</scope>
    <source>
        <strain evidence="2">CGMCC 4.7643</strain>
    </source>
</reference>